<evidence type="ECO:0000259" key="1">
    <source>
        <dbReference type="Pfam" id="PF07883"/>
    </source>
</evidence>
<sequence>MSITADRSIYFQGLATRLLFATEAQSLLEHELAPGALGSPLHTHAHEDEVSYVISGLLGVQIGDEVREARAGETVVKPRGVQHAFWNPGDEPVRFVELITPGGFEQYFADVEPIAEPPDFAALAVVAERYGLDVDPLSISVLAGEHGLNLGPCPTEAQNSPARGQ</sequence>
<organism evidence="2">
    <name type="scientific">uncultured Solirubrobacteraceae bacterium</name>
    <dbReference type="NCBI Taxonomy" id="1162706"/>
    <lineage>
        <taxon>Bacteria</taxon>
        <taxon>Bacillati</taxon>
        <taxon>Actinomycetota</taxon>
        <taxon>Thermoleophilia</taxon>
        <taxon>Solirubrobacterales</taxon>
        <taxon>Solirubrobacteraceae</taxon>
        <taxon>environmental samples</taxon>
    </lineage>
</organism>
<name>A0A6J4SJ56_9ACTN</name>
<proteinExistence type="predicted"/>
<dbReference type="PANTHER" id="PTHR36440:SF1">
    <property type="entry name" value="PUTATIVE (AFU_ORTHOLOGUE AFUA_8G07350)-RELATED"/>
    <property type="match status" value="1"/>
</dbReference>
<dbReference type="InterPro" id="IPR014710">
    <property type="entry name" value="RmlC-like_jellyroll"/>
</dbReference>
<dbReference type="SUPFAM" id="SSF51182">
    <property type="entry name" value="RmlC-like cupins"/>
    <property type="match status" value="1"/>
</dbReference>
<accession>A0A6J4SJ56</accession>
<dbReference type="InterPro" id="IPR013096">
    <property type="entry name" value="Cupin_2"/>
</dbReference>
<dbReference type="InterPro" id="IPR011051">
    <property type="entry name" value="RmlC_Cupin_sf"/>
</dbReference>
<dbReference type="EMBL" id="CADCVR010000064">
    <property type="protein sequence ID" value="CAA9500676.1"/>
    <property type="molecule type" value="Genomic_DNA"/>
</dbReference>
<gene>
    <name evidence="2" type="ORF">AVDCRST_MAG53-1937</name>
</gene>
<protein>
    <recommendedName>
        <fullName evidence="1">Cupin type-2 domain-containing protein</fullName>
    </recommendedName>
</protein>
<feature type="domain" description="Cupin type-2" evidence="1">
    <location>
        <begin position="30"/>
        <end position="97"/>
    </location>
</feature>
<reference evidence="2" key="1">
    <citation type="submission" date="2020-02" db="EMBL/GenBank/DDBJ databases">
        <authorList>
            <person name="Meier V. D."/>
        </authorList>
    </citation>
    <scope>NUCLEOTIDE SEQUENCE</scope>
    <source>
        <strain evidence="2">AVDCRST_MAG53</strain>
    </source>
</reference>
<dbReference type="Pfam" id="PF07883">
    <property type="entry name" value="Cupin_2"/>
    <property type="match status" value="1"/>
</dbReference>
<dbReference type="AlphaFoldDB" id="A0A6J4SJ56"/>
<evidence type="ECO:0000313" key="2">
    <source>
        <dbReference type="EMBL" id="CAA9500676.1"/>
    </source>
</evidence>
<dbReference type="InterPro" id="IPR053146">
    <property type="entry name" value="QDO-like"/>
</dbReference>
<dbReference type="Gene3D" id="2.60.120.10">
    <property type="entry name" value="Jelly Rolls"/>
    <property type="match status" value="1"/>
</dbReference>
<dbReference type="PANTHER" id="PTHR36440">
    <property type="entry name" value="PUTATIVE (AFU_ORTHOLOGUE AFUA_8G07350)-RELATED"/>
    <property type="match status" value="1"/>
</dbReference>